<gene>
    <name evidence="2" type="ORF">E2C01_101062</name>
</gene>
<reference evidence="2 3" key="1">
    <citation type="submission" date="2019-05" db="EMBL/GenBank/DDBJ databases">
        <title>Another draft genome of Portunus trituberculatus and its Hox gene families provides insights of decapod evolution.</title>
        <authorList>
            <person name="Jeong J.-H."/>
            <person name="Song I."/>
            <person name="Kim S."/>
            <person name="Choi T."/>
            <person name="Kim D."/>
            <person name="Ryu S."/>
            <person name="Kim W."/>
        </authorList>
    </citation>
    <scope>NUCLEOTIDE SEQUENCE [LARGE SCALE GENOMIC DNA]</scope>
    <source>
        <tissue evidence="2">Muscle</tissue>
    </source>
</reference>
<organism evidence="2 3">
    <name type="scientific">Portunus trituberculatus</name>
    <name type="common">Swimming crab</name>
    <name type="synonym">Neptunus trituberculatus</name>
    <dbReference type="NCBI Taxonomy" id="210409"/>
    <lineage>
        <taxon>Eukaryota</taxon>
        <taxon>Metazoa</taxon>
        <taxon>Ecdysozoa</taxon>
        <taxon>Arthropoda</taxon>
        <taxon>Crustacea</taxon>
        <taxon>Multicrustacea</taxon>
        <taxon>Malacostraca</taxon>
        <taxon>Eumalacostraca</taxon>
        <taxon>Eucarida</taxon>
        <taxon>Decapoda</taxon>
        <taxon>Pleocyemata</taxon>
        <taxon>Brachyura</taxon>
        <taxon>Eubrachyura</taxon>
        <taxon>Portunoidea</taxon>
        <taxon>Portunidae</taxon>
        <taxon>Portuninae</taxon>
        <taxon>Portunus</taxon>
    </lineage>
</organism>
<dbReference type="AlphaFoldDB" id="A0A5B7KEW9"/>
<comment type="caution">
    <text evidence="2">The sequence shown here is derived from an EMBL/GenBank/DDBJ whole genome shotgun (WGS) entry which is preliminary data.</text>
</comment>
<evidence type="ECO:0008006" key="4">
    <source>
        <dbReference type="Google" id="ProtNLM"/>
    </source>
</evidence>
<accession>A0A5B7KEW9</accession>
<evidence type="ECO:0000313" key="2">
    <source>
        <dbReference type="EMBL" id="MPD05324.1"/>
    </source>
</evidence>
<keyword evidence="1" id="KW-0732">Signal</keyword>
<dbReference type="Proteomes" id="UP000324222">
    <property type="component" value="Unassembled WGS sequence"/>
</dbReference>
<dbReference type="EMBL" id="VSRR010145464">
    <property type="protein sequence ID" value="MPD05324.1"/>
    <property type="molecule type" value="Genomic_DNA"/>
</dbReference>
<evidence type="ECO:0000313" key="3">
    <source>
        <dbReference type="Proteomes" id="UP000324222"/>
    </source>
</evidence>
<feature type="signal peptide" evidence="1">
    <location>
        <begin position="1"/>
        <end position="27"/>
    </location>
</feature>
<name>A0A5B7KEW9_PORTR</name>
<keyword evidence="3" id="KW-1185">Reference proteome</keyword>
<protein>
    <recommendedName>
        <fullName evidence="4">Secreted protein</fullName>
    </recommendedName>
</protein>
<sequence>MIFIYFPFVSPLRCPVILPVLTADVAAVVAGVGLCGGPVPDQVGLHRKTIMRTRLITSVASDQRIFAQDQFGNLGMFAKESGRKERNN</sequence>
<proteinExistence type="predicted"/>
<feature type="chain" id="PRO_5022862440" description="Secreted protein" evidence="1">
    <location>
        <begin position="28"/>
        <end position="88"/>
    </location>
</feature>
<evidence type="ECO:0000256" key="1">
    <source>
        <dbReference type="SAM" id="SignalP"/>
    </source>
</evidence>